<gene>
    <name evidence="1" type="ORF">B0T17DRAFT_621721</name>
</gene>
<keyword evidence="2" id="KW-1185">Reference proteome</keyword>
<evidence type="ECO:0000313" key="1">
    <source>
        <dbReference type="EMBL" id="KAK0609219.1"/>
    </source>
</evidence>
<dbReference type="AlphaFoldDB" id="A0AA39W3P2"/>
<protein>
    <submittedName>
        <fullName evidence="1">Uncharacterized protein</fullName>
    </submittedName>
</protein>
<evidence type="ECO:0000313" key="2">
    <source>
        <dbReference type="Proteomes" id="UP001174934"/>
    </source>
</evidence>
<comment type="caution">
    <text evidence="1">The sequence shown here is derived from an EMBL/GenBank/DDBJ whole genome shotgun (WGS) entry which is preliminary data.</text>
</comment>
<name>A0AA39W3P2_9PEZI</name>
<accession>A0AA39W3P2</accession>
<dbReference type="Proteomes" id="UP001174934">
    <property type="component" value="Unassembled WGS sequence"/>
</dbReference>
<proteinExistence type="predicted"/>
<organism evidence="1 2">
    <name type="scientific">Bombardia bombarda</name>
    <dbReference type="NCBI Taxonomy" id="252184"/>
    <lineage>
        <taxon>Eukaryota</taxon>
        <taxon>Fungi</taxon>
        <taxon>Dikarya</taxon>
        <taxon>Ascomycota</taxon>
        <taxon>Pezizomycotina</taxon>
        <taxon>Sordariomycetes</taxon>
        <taxon>Sordariomycetidae</taxon>
        <taxon>Sordariales</taxon>
        <taxon>Lasiosphaeriaceae</taxon>
        <taxon>Bombardia</taxon>
    </lineage>
</organism>
<sequence>MAFYVAPSPQYAVPVIPVATAQAVAIPAACPVVPVQYYTARAIPTSSYTTYGQQMSRCWGCYQQGGLPHCISR</sequence>
<dbReference type="EMBL" id="JAULSR010000018">
    <property type="protein sequence ID" value="KAK0609219.1"/>
    <property type="molecule type" value="Genomic_DNA"/>
</dbReference>
<reference evidence="1" key="1">
    <citation type="submission" date="2023-06" db="EMBL/GenBank/DDBJ databases">
        <title>Genome-scale phylogeny and comparative genomics of the fungal order Sordariales.</title>
        <authorList>
            <consortium name="Lawrence Berkeley National Laboratory"/>
            <person name="Hensen N."/>
            <person name="Bonometti L."/>
            <person name="Westerberg I."/>
            <person name="Brannstrom I.O."/>
            <person name="Guillou S."/>
            <person name="Cros-Aarteil S."/>
            <person name="Calhoun S."/>
            <person name="Haridas S."/>
            <person name="Kuo A."/>
            <person name="Mondo S."/>
            <person name="Pangilinan J."/>
            <person name="Riley R."/>
            <person name="LaButti K."/>
            <person name="Andreopoulos B."/>
            <person name="Lipzen A."/>
            <person name="Chen C."/>
            <person name="Yanf M."/>
            <person name="Daum C."/>
            <person name="Ng V."/>
            <person name="Clum A."/>
            <person name="Steindorff A."/>
            <person name="Ohm R."/>
            <person name="Martin F."/>
            <person name="Silar P."/>
            <person name="Natvig D."/>
            <person name="Lalanne C."/>
            <person name="Gautier V."/>
            <person name="Ament-velasquez S.L."/>
            <person name="Kruys A."/>
            <person name="Hutchinson M.I."/>
            <person name="Powell A.J."/>
            <person name="Barry K."/>
            <person name="Miller A.N."/>
            <person name="Grigoriev I.V."/>
            <person name="Debuchy R."/>
            <person name="Gladieux P."/>
            <person name="Thoren M.H."/>
            <person name="Johannesson H."/>
        </authorList>
    </citation>
    <scope>NUCLEOTIDE SEQUENCE</scope>
    <source>
        <strain evidence="1">SMH3391-2</strain>
    </source>
</reference>